<organism evidence="4 5">
    <name type="scientific">Paracoccus pantotrophus</name>
    <name type="common">Thiosphaera pantotropha</name>
    <dbReference type="NCBI Taxonomy" id="82367"/>
    <lineage>
        <taxon>Bacteria</taxon>
        <taxon>Pseudomonadati</taxon>
        <taxon>Pseudomonadota</taxon>
        <taxon>Alphaproteobacteria</taxon>
        <taxon>Rhodobacterales</taxon>
        <taxon>Paracoccaceae</taxon>
        <taxon>Paracoccus</taxon>
    </lineage>
</organism>
<dbReference type="CDD" id="cd12164">
    <property type="entry name" value="GDH_like_2"/>
    <property type="match status" value="1"/>
</dbReference>
<dbReference type="EMBL" id="RBLI01000002">
    <property type="protein sequence ID" value="RKS44289.1"/>
    <property type="molecule type" value="Genomic_DNA"/>
</dbReference>
<dbReference type="SUPFAM" id="SSF51735">
    <property type="entry name" value="NAD(P)-binding Rossmann-fold domains"/>
    <property type="match status" value="1"/>
</dbReference>
<feature type="domain" description="D-isomer specific 2-hydroxyacid dehydrogenase NAD-binding" evidence="3">
    <location>
        <begin position="114"/>
        <end position="280"/>
    </location>
</feature>
<evidence type="ECO:0000256" key="2">
    <source>
        <dbReference type="ARBA" id="ARBA00023027"/>
    </source>
</evidence>
<dbReference type="InterPro" id="IPR036291">
    <property type="entry name" value="NAD(P)-bd_dom_sf"/>
</dbReference>
<dbReference type="GeneID" id="51369854"/>
<comment type="caution">
    <text evidence="4">The sequence shown here is derived from an EMBL/GenBank/DDBJ whole genome shotgun (WGS) entry which is preliminary data.</text>
</comment>
<dbReference type="RefSeq" id="WP_231486796.1">
    <property type="nucleotide sequence ID" value="NZ_CP038206.1"/>
</dbReference>
<dbReference type="PANTHER" id="PTHR43333">
    <property type="entry name" value="2-HACID_DH_C DOMAIN-CONTAINING PROTEIN"/>
    <property type="match status" value="1"/>
</dbReference>
<dbReference type="Gene3D" id="3.40.50.720">
    <property type="entry name" value="NAD(P)-binding Rossmann-like Domain"/>
    <property type="match status" value="2"/>
</dbReference>
<reference evidence="4" key="1">
    <citation type="submission" date="2018-10" db="EMBL/GenBank/DDBJ databases">
        <title>Genomic Encyclopedia of Archaeal and Bacterial Type Strains, Phase II (KMG-II): from individual species to whole genera.</title>
        <authorList>
            <person name="Goeker M."/>
        </authorList>
    </citation>
    <scope>NUCLEOTIDE SEQUENCE [LARGE SCALE GENOMIC DNA]</scope>
    <source>
        <strain evidence="4">DSM 2944</strain>
    </source>
</reference>
<dbReference type="InterPro" id="IPR006140">
    <property type="entry name" value="D-isomer_DH_NAD-bd"/>
</dbReference>
<evidence type="ECO:0000256" key="1">
    <source>
        <dbReference type="ARBA" id="ARBA00023002"/>
    </source>
</evidence>
<keyword evidence="2" id="KW-0520">NAD</keyword>
<gene>
    <name evidence="4" type="ORF">BDE18_3133</name>
</gene>
<evidence type="ECO:0000259" key="3">
    <source>
        <dbReference type="Pfam" id="PF02826"/>
    </source>
</evidence>
<accession>A0ABX9S8X6</accession>
<name>A0ABX9S8X6_PARPN</name>
<evidence type="ECO:0000313" key="4">
    <source>
        <dbReference type="EMBL" id="RKS44289.1"/>
    </source>
</evidence>
<dbReference type="Pfam" id="PF02826">
    <property type="entry name" value="2-Hacid_dh_C"/>
    <property type="match status" value="1"/>
</dbReference>
<sequence>MSTGRGAEGMRVLFAAPAHLWDAWSPALRAACPEMELCRDGDPAGFDALIYAPGYPENGQALDFTPFTRARVIQSLWAGVERIVTNPTLTQPLCRMVDPGLAQGMVEYCTGWALRTHLGMDRFAQDGAWRNRLTPPLAQGRGVTVLGMGELGRAVALALAGLGFRVAGWSQSGRPVPGIEVLAGDALPQALGRAEILICLLPDTAGTRNLLDAERLALLPPGATVINAGRGTLIDEAALLAALDRGRPGHAVLDVFRQEPLPPDHPFWRHPGVTVTPHVAAETRPASAAPVVAENLRRAMQGAPLLHLVDRVRGY</sequence>
<dbReference type="PANTHER" id="PTHR43333:SF1">
    <property type="entry name" value="D-ISOMER SPECIFIC 2-HYDROXYACID DEHYDROGENASE NAD-BINDING DOMAIN-CONTAINING PROTEIN"/>
    <property type="match status" value="1"/>
</dbReference>
<dbReference type="Proteomes" id="UP000273626">
    <property type="component" value="Unassembled WGS sequence"/>
</dbReference>
<keyword evidence="5" id="KW-1185">Reference proteome</keyword>
<evidence type="ECO:0000313" key="5">
    <source>
        <dbReference type="Proteomes" id="UP000273626"/>
    </source>
</evidence>
<proteinExistence type="predicted"/>
<protein>
    <submittedName>
        <fullName evidence="4">Glyoxylate/hydroxypyruvate reductase A</fullName>
    </submittedName>
</protein>
<keyword evidence="1" id="KW-0560">Oxidoreductase</keyword>